<reference evidence="1 2" key="1">
    <citation type="submission" date="2023-11" db="EMBL/GenBank/DDBJ databases">
        <authorList>
            <person name="Cook R."/>
            <person name="Crisci M."/>
            <person name="Pye H."/>
            <person name="Adriaenssens E."/>
            <person name="Santini J."/>
        </authorList>
    </citation>
    <scope>NUCLEOTIDE SEQUENCE [LARGE SCALE GENOMIC DNA]</scope>
    <source>
        <strain evidence="1">Lak_Megaphage_Sonny</strain>
    </source>
</reference>
<keyword evidence="2" id="KW-1185">Reference proteome</keyword>
<organism evidence="1 2">
    <name type="scientific">phage Lak_Megaphage_Sonny</name>
    <dbReference type="NCBI Taxonomy" id="3109229"/>
    <lineage>
        <taxon>Viruses</taxon>
        <taxon>Duplodnaviria</taxon>
        <taxon>Heunggongvirae</taxon>
        <taxon>Uroviricota</taxon>
        <taxon>Caudoviricetes</taxon>
        <taxon>Caudoviricetes code 15 clade</taxon>
    </lineage>
</organism>
<evidence type="ECO:0000313" key="2">
    <source>
        <dbReference type="Proteomes" id="UP001358193"/>
    </source>
</evidence>
<dbReference type="EMBL" id="OR769223">
    <property type="protein sequence ID" value="WQJ53336.1"/>
    <property type="molecule type" value="Genomic_DNA"/>
</dbReference>
<evidence type="ECO:0000313" key="1">
    <source>
        <dbReference type="EMBL" id="WQJ53336.1"/>
    </source>
</evidence>
<dbReference type="Pfam" id="PF04493">
    <property type="entry name" value="Endonuclease_5"/>
    <property type="match status" value="1"/>
</dbReference>
<dbReference type="InterPro" id="IPR007581">
    <property type="entry name" value="Endonuclease-V"/>
</dbReference>
<sequence>MKLILDICYNDESNTAHVAGVLFEQWTDKTPAMHISCDTDIQSEYISGQFYRRELPCIQALLETLDMNEIDTIIVDGFYSLGENHPGLGQHLYEDYLVPKGFGNIEVVGISKSYMFNCENFSFIVNRPSSKHPLYVNGSNPNTDYGLLVSSMHGRYRLPTLVKMVDQYSREILK</sequence>
<evidence type="ECO:0008006" key="3">
    <source>
        <dbReference type="Google" id="ProtNLM"/>
    </source>
</evidence>
<proteinExistence type="predicted"/>
<protein>
    <recommendedName>
        <fullName evidence="3">Endonuclease V</fullName>
    </recommendedName>
</protein>
<dbReference type="Gene3D" id="3.30.2170.10">
    <property type="entry name" value="archaeoglobus fulgidus dsm 4304 superfamily"/>
    <property type="match status" value="1"/>
</dbReference>
<dbReference type="Proteomes" id="UP001358193">
    <property type="component" value="Segment"/>
</dbReference>
<name>A0ABZ0Z3T2_9CAUD</name>
<accession>A0ABZ0Z3T2</accession>